<evidence type="ECO:0000313" key="3">
    <source>
        <dbReference type="EMBL" id="CAD8064375.1"/>
    </source>
</evidence>
<evidence type="ECO:0000259" key="2">
    <source>
        <dbReference type="Pfam" id="PF01765"/>
    </source>
</evidence>
<dbReference type="GO" id="GO:0006412">
    <property type="term" value="P:translation"/>
    <property type="evidence" value="ECO:0007669"/>
    <property type="project" value="InterPro"/>
</dbReference>
<feature type="domain" description="Ribosome recycling factor" evidence="2">
    <location>
        <begin position="69"/>
        <end position="231"/>
    </location>
</feature>
<organism evidence="3 4">
    <name type="scientific">Paramecium primaurelia</name>
    <dbReference type="NCBI Taxonomy" id="5886"/>
    <lineage>
        <taxon>Eukaryota</taxon>
        <taxon>Sar</taxon>
        <taxon>Alveolata</taxon>
        <taxon>Ciliophora</taxon>
        <taxon>Intramacronucleata</taxon>
        <taxon>Oligohymenophorea</taxon>
        <taxon>Peniculida</taxon>
        <taxon>Parameciidae</taxon>
        <taxon>Paramecium</taxon>
    </lineage>
</organism>
<dbReference type="EMBL" id="CAJJDM010000035">
    <property type="protein sequence ID" value="CAD8064375.1"/>
    <property type="molecule type" value="Genomic_DNA"/>
</dbReference>
<dbReference type="GO" id="GO:0005739">
    <property type="term" value="C:mitochondrion"/>
    <property type="evidence" value="ECO:0007669"/>
    <property type="project" value="TreeGrafter"/>
</dbReference>
<name>A0A8S1LDD3_PARPR</name>
<dbReference type="PANTHER" id="PTHR20982:SF3">
    <property type="entry name" value="MITOCHONDRIAL RIBOSOME RECYCLING FACTOR PSEUDO 1"/>
    <property type="match status" value="1"/>
</dbReference>
<dbReference type="Pfam" id="PF01765">
    <property type="entry name" value="RRF"/>
    <property type="match status" value="1"/>
</dbReference>
<proteinExistence type="predicted"/>
<dbReference type="InterPro" id="IPR023584">
    <property type="entry name" value="Ribosome_recyc_fac_dom"/>
</dbReference>
<accession>A0A8S1LDD3</accession>
<keyword evidence="4" id="KW-1185">Reference proteome</keyword>
<keyword evidence="1" id="KW-0175">Coiled coil</keyword>
<dbReference type="OMA" id="YVPIPKV"/>
<evidence type="ECO:0000313" key="4">
    <source>
        <dbReference type="Proteomes" id="UP000688137"/>
    </source>
</evidence>
<reference evidence="3" key="1">
    <citation type="submission" date="2021-01" db="EMBL/GenBank/DDBJ databases">
        <authorList>
            <consortium name="Genoscope - CEA"/>
            <person name="William W."/>
        </authorList>
    </citation>
    <scope>NUCLEOTIDE SEQUENCE</scope>
</reference>
<evidence type="ECO:0000256" key="1">
    <source>
        <dbReference type="SAM" id="Coils"/>
    </source>
</evidence>
<sequence length="233" mass="27192">MIKLFATAFRPVIIQQRCFQRQFQYNFAKISKKDQERMDKKQEKQNLGLSKTIDFTIYQTKFDQYAQKFQEALKKLQVGKLTPEMLDRVSIQAYGEKLPLSSLAQASQKSQGVLILNVFDESTIMDVMKALENSDLNLQVKKQDKQIVCQLAQGNTKESRIIAVNNLKKLMEDAKQNLRQIRHECIDDLKPYKKVTSEDTMRQAEKQIQDLFEKQTQSLDSLYKSKEKELLNN</sequence>
<dbReference type="GO" id="GO:0043023">
    <property type="term" value="F:ribosomal large subunit binding"/>
    <property type="evidence" value="ECO:0007669"/>
    <property type="project" value="TreeGrafter"/>
</dbReference>
<dbReference type="AlphaFoldDB" id="A0A8S1LDD3"/>
<comment type="caution">
    <text evidence="3">The sequence shown here is derived from an EMBL/GenBank/DDBJ whole genome shotgun (WGS) entry which is preliminary data.</text>
</comment>
<feature type="coiled-coil region" evidence="1">
    <location>
        <begin position="164"/>
        <end position="214"/>
    </location>
</feature>
<gene>
    <name evidence="3" type="ORF">PPRIM_AZ9-3.1.T0360094</name>
</gene>
<protein>
    <recommendedName>
        <fullName evidence="2">Ribosome recycling factor domain-containing protein</fullName>
    </recommendedName>
</protein>
<dbReference type="InterPro" id="IPR002661">
    <property type="entry name" value="Ribosome_recyc_fac"/>
</dbReference>
<dbReference type="PANTHER" id="PTHR20982">
    <property type="entry name" value="RIBOSOME RECYCLING FACTOR"/>
    <property type="match status" value="1"/>
</dbReference>
<dbReference type="Proteomes" id="UP000688137">
    <property type="component" value="Unassembled WGS sequence"/>
</dbReference>